<proteinExistence type="predicted"/>
<dbReference type="PROSITE" id="PS50102">
    <property type="entry name" value="RRM"/>
    <property type="match status" value="1"/>
</dbReference>
<dbReference type="InterPro" id="IPR012677">
    <property type="entry name" value="Nucleotide-bd_a/b_plait_sf"/>
</dbReference>
<dbReference type="SMART" id="SM00360">
    <property type="entry name" value="RRM"/>
    <property type="match status" value="1"/>
</dbReference>
<evidence type="ECO:0000256" key="1">
    <source>
        <dbReference type="PROSITE-ProRule" id="PRU00176"/>
    </source>
</evidence>
<dbReference type="Gene3D" id="3.30.70.330">
    <property type="match status" value="1"/>
</dbReference>
<keyword evidence="1" id="KW-0694">RNA-binding</keyword>
<reference evidence="4" key="1">
    <citation type="submission" date="2023-04" db="EMBL/GenBank/DDBJ databases">
        <title>Candida boidinii NBRC 10035.</title>
        <authorList>
            <person name="Ichikawa N."/>
            <person name="Sato H."/>
            <person name="Tonouchi N."/>
        </authorList>
    </citation>
    <scope>NUCLEOTIDE SEQUENCE</scope>
    <source>
        <strain evidence="4">NBRC 10035</strain>
    </source>
</reference>
<feature type="compositionally biased region" description="Low complexity" evidence="2">
    <location>
        <begin position="96"/>
        <end position="106"/>
    </location>
</feature>
<dbReference type="Pfam" id="PF00076">
    <property type="entry name" value="RRM_1"/>
    <property type="match status" value="1"/>
</dbReference>
<dbReference type="PANTHER" id="PTHR32343:SF10">
    <property type="entry name" value="RNA-BINDING REGION RNP-1 DOMAIN-CONTAINING PROTEIN"/>
    <property type="match status" value="1"/>
</dbReference>
<protein>
    <submittedName>
        <fullName evidence="4">Unnamed protein product</fullName>
    </submittedName>
</protein>
<dbReference type="SUPFAM" id="SSF54928">
    <property type="entry name" value="RNA-binding domain, RBD"/>
    <property type="match status" value="1"/>
</dbReference>
<keyword evidence="5" id="KW-1185">Reference proteome</keyword>
<accession>A0A9W6WHY6</accession>
<organism evidence="4 5">
    <name type="scientific">Candida boidinii</name>
    <name type="common">Yeast</name>
    <dbReference type="NCBI Taxonomy" id="5477"/>
    <lineage>
        <taxon>Eukaryota</taxon>
        <taxon>Fungi</taxon>
        <taxon>Dikarya</taxon>
        <taxon>Ascomycota</taxon>
        <taxon>Saccharomycotina</taxon>
        <taxon>Pichiomycetes</taxon>
        <taxon>Pichiales</taxon>
        <taxon>Pichiaceae</taxon>
        <taxon>Ogataea</taxon>
        <taxon>Ogataea/Candida clade</taxon>
    </lineage>
</organism>
<evidence type="ECO:0000259" key="3">
    <source>
        <dbReference type="PROSITE" id="PS50102"/>
    </source>
</evidence>
<feature type="region of interest" description="Disordered" evidence="2">
    <location>
        <begin position="244"/>
        <end position="267"/>
    </location>
</feature>
<dbReference type="EMBL" id="BSXN01001259">
    <property type="protein sequence ID" value="GME72351.1"/>
    <property type="molecule type" value="Genomic_DNA"/>
</dbReference>
<gene>
    <name evidence="4" type="ORF">Cboi02_000357100</name>
</gene>
<evidence type="ECO:0000313" key="4">
    <source>
        <dbReference type="EMBL" id="GME72351.1"/>
    </source>
</evidence>
<evidence type="ECO:0000256" key="2">
    <source>
        <dbReference type="SAM" id="MobiDB-lite"/>
    </source>
</evidence>
<evidence type="ECO:0000313" key="5">
    <source>
        <dbReference type="Proteomes" id="UP001165120"/>
    </source>
</evidence>
<feature type="region of interest" description="Disordered" evidence="2">
    <location>
        <begin position="80"/>
        <end position="115"/>
    </location>
</feature>
<dbReference type="Proteomes" id="UP001165120">
    <property type="component" value="Unassembled WGS sequence"/>
</dbReference>
<feature type="domain" description="RRM" evidence="3">
    <location>
        <begin position="3"/>
        <end position="81"/>
    </location>
</feature>
<dbReference type="PANTHER" id="PTHR32343">
    <property type="entry name" value="SERINE/ARGININE-RICH SPLICING FACTOR"/>
    <property type="match status" value="1"/>
</dbReference>
<name>A0A9W6WHY6_CANBO</name>
<comment type="caution">
    <text evidence="4">The sequence shown here is derived from an EMBL/GenBank/DDBJ whole genome shotgun (WGS) entry which is preliminary data.</text>
</comment>
<dbReference type="InterPro" id="IPR000504">
    <property type="entry name" value="RRM_dom"/>
</dbReference>
<dbReference type="InterPro" id="IPR035979">
    <property type="entry name" value="RBD_domain_sf"/>
</dbReference>
<dbReference type="AlphaFoldDB" id="A0A9W6WHY6"/>
<sequence>MSTIIIASGIPSFVTDSKIEEFFSFCGKIKSIKQVDSSSGADSKTKEIQVEFNNSSAVSTALLLNGAELEGGVVSVKSLDDSNVESTDTKSDLQDSSDSTSAGTSPSPSPPVADIAQEHKPKSTILAEYLAQGYVLSDSLINKAVQFDQKNGISKNFTNFLTGLDKKYHIQEKNQEINTQANSTFTDLYNKANTNFDLENKLNTSRSTLDSYYDKFKNDKIGSKIHQFYTDVATDAKQVHEEAKRLAEAKKQQQAQGGETSTLFVNSIAPNSSTLDAAGAVSIEKQDEKN</sequence>
<dbReference type="GO" id="GO:0003723">
    <property type="term" value="F:RNA binding"/>
    <property type="evidence" value="ECO:0007669"/>
    <property type="project" value="UniProtKB-UniRule"/>
</dbReference>